<dbReference type="InterPro" id="IPR011032">
    <property type="entry name" value="GroES-like_sf"/>
</dbReference>
<dbReference type="SUPFAM" id="SSF50129">
    <property type="entry name" value="GroES-like"/>
    <property type="match status" value="1"/>
</dbReference>
<reference evidence="3 4" key="1">
    <citation type="submission" date="2020-08" db="EMBL/GenBank/DDBJ databases">
        <title>Sequencing the genomes of 1000 actinobacteria strains.</title>
        <authorList>
            <person name="Klenk H.-P."/>
        </authorList>
    </citation>
    <scope>NUCLEOTIDE SEQUENCE [LARGE SCALE GENOMIC DNA]</scope>
    <source>
        <strain evidence="3 4">DSM 45084</strain>
    </source>
</reference>
<evidence type="ECO:0000313" key="4">
    <source>
        <dbReference type="Proteomes" id="UP000542674"/>
    </source>
</evidence>
<dbReference type="PANTHER" id="PTHR44154:SF1">
    <property type="entry name" value="QUINONE OXIDOREDUCTASE"/>
    <property type="match status" value="1"/>
</dbReference>
<dbReference type="SUPFAM" id="SSF51735">
    <property type="entry name" value="NAD(P)-binding Rossmann-fold domains"/>
    <property type="match status" value="1"/>
</dbReference>
<comment type="caution">
    <text evidence="3">The sequence shown here is derived from an EMBL/GenBank/DDBJ whole genome shotgun (WGS) entry which is preliminary data.</text>
</comment>
<dbReference type="Pfam" id="PF00107">
    <property type="entry name" value="ADH_zinc_N"/>
    <property type="match status" value="1"/>
</dbReference>
<dbReference type="EMBL" id="JACHJS010000001">
    <property type="protein sequence ID" value="MBB4967899.1"/>
    <property type="molecule type" value="Genomic_DNA"/>
</dbReference>
<organism evidence="3 4">
    <name type="scientific">Saccharothrix violaceirubra</name>
    <dbReference type="NCBI Taxonomy" id="413306"/>
    <lineage>
        <taxon>Bacteria</taxon>
        <taxon>Bacillati</taxon>
        <taxon>Actinomycetota</taxon>
        <taxon>Actinomycetes</taxon>
        <taxon>Pseudonocardiales</taxon>
        <taxon>Pseudonocardiaceae</taxon>
        <taxon>Saccharothrix</taxon>
    </lineage>
</organism>
<feature type="domain" description="Enoyl reductase (ER)" evidence="2">
    <location>
        <begin position="13"/>
        <end position="319"/>
    </location>
</feature>
<dbReference type="Pfam" id="PF08240">
    <property type="entry name" value="ADH_N"/>
    <property type="match status" value="1"/>
</dbReference>
<dbReference type="Proteomes" id="UP000542674">
    <property type="component" value="Unassembled WGS sequence"/>
</dbReference>
<evidence type="ECO:0000313" key="3">
    <source>
        <dbReference type="EMBL" id="MBB4967899.1"/>
    </source>
</evidence>
<accession>A0A7W7T7B8</accession>
<evidence type="ECO:0000256" key="1">
    <source>
        <dbReference type="ARBA" id="ARBA00022857"/>
    </source>
</evidence>
<dbReference type="InterPro" id="IPR020843">
    <property type="entry name" value="ER"/>
</dbReference>
<name>A0A7W7T7B8_9PSEU</name>
<gene>
    <name evidence="3" type="ORF">F4559_005258</name>
</gene>
<proteinExistence type="predicted"/>
<dbReference type="AlphaFoldDB" id="A0A7W7T7B8"/>
<keyword evidence="1" id="KW-0521">NADP</keyword>
<evidence type="ECO:0000259" key="2">
    <source>
        <dbReference type="SMART" id="SM00829"/>
    </source>
</evidence>
<dbReference type="PANTHER" id="PTHR44154">
    <property type="entry name" value="QUINONE OXIDOREDUCTASE"/>
    <property type="match status" value="1"/>
</dbReference>
<dbReference type="InterPro" id="IPR036291">
    <property type="entry name" value="NAD(P)-bd_dom_sf"/>
</dbReference>
<dbReference type="InterPro" id="IPR013149">
    <property type="entry name" value="ADH-like_C"/>
</dbReference>
<dbReference type="InterPro" id="IPR013154">
    <property type="entry name" value="ADH-like_N"/>
</dbReference>
<dbReference type="RefSeq" id="WP_184672951.1">
    <property type="nucleotide sequence ID" value="NZ_BAABAI010000016.1"/>
</dbReference>
<dbReference type="SMART" id="SM00829">
    <property type="entry name" value="PKS_ER"/>
    <property type="match status" value="1"/>
</dbReference>
<sequence>MFAVYAVEPSPQDPLAALRVGERPEPVVPEGWVKVAVRAASLNMHDLWTLRGVGIKESAFPMILGCDGAGVLSDGTEVVLHSIIGDPSWGGEETLDPGRTLLTEKYQGTFADHVVVPARNVLPKPAELSFVEAACMGTAWLTAYRMLFVKSGLRPGQTMLVQGASGGVSTALVRLGRAGGFRVWVTGRTEAKRELASRLGAHAVFEPGARLPERVDAVFETVGKATWSHSLKSLKPGGIVVVSGATSGEPSALEIQRLFFLQLRVVGSTMGTLEELRDLLAFCALNGIRPQVGAELPFERAAEGFAAMWGGDTAGKIVFTR</sequence>
<keyword evidence="4" id="KW-1185">Reference proteome</keyword>
<protein>
    <submittedName>
        <fullName evidence="3">NADPH:quinone reductase-like Zn-dependent oxidoreductase</fullName>
    </submittedName>
</protein>
<dbReference type="GO" id="GO:0016491">
    <property type="term" value="F:oxidoreductase activity"/>
    <property type="evidence" value="ECO:0007669"/>
    <property type="project" value="InterPro"/>
</dbReference>
<dbReference type="Gene3D" id="3.40.50.720">
    <property type="entry name" value="NAD(P)-binding Rossmann-like Domain"/>
    <property type="match status" value="1"/>
</dbReference>
<dbReference type="Gene3D" id="3.90.180.10">
    <property type="entry name" value="Medium-chain alcohol dehydrogenases, catalytic domain"/>
    <property type="match status" value="1"/>
</dbReference>
<dbReference type="InterPro" id="IPR051603">
    <property type="entry name" value="Zinc-ADH_QOR/CCCR"/>
</dbReference>